<protein>
    <recommendedName>
        <fullName evidence="3">Transcriptional regulator, AbiEi antitoxin, Type IV TA system</fullName>
    </recommendedName>
</protein>
<reference evidence="2" key="1">
    <citation type="journal article" date="2019" name="Int. J. Syst. Evol. Microbiol.">
        <title>The Global Catalogue of Microorganisms (GCM) 10K type strain sequencing project: providing services to taxonomists for standard genome sequencing and annotation.</title>
        <authorList>
            <consortium name="The Broad Institute Genomics Platform"/>
            <consortium name="The Broad Institute Genome Sequencing Center for Infectious Disease"/>
            <person name="Wu L."/>
            <person name="Ma J."/>
        </authorList>
    </citation>
    <scope>NUCLEOTIDE SEQUENCE [LARGE SCALE GENOMIC DNA]</scope>
    <source>
        <strain evidence="2">CCM 8391</strain>
    </source>
</reference>
<evidence type="ECO:0000313" key="2">
    <source>
        <dbReference type="Proteomes" id="UP001596302"/>
    </source>
</evidence>
<comment type="caution">
    <text evidence="1">The sequence shown here is derived from an EMBL/GenBank/DDBJ whole genome shotgun (WGS) entry which is preliminary data.</text>
</comment>
<accession>A0ABW1J6Z0</accession>
<dbReference type="Proteomes" id="UP001596302">
    <property type="component" value="Unassembled WGS sequence"/>
</dbReference>
<evidence type="ECO:0000313" key="1">
    <source>
        <dbReference type="EMBL" id="MFC5996673.1"/>
    </source>
</evidence>
<gene>
    <name evidence="1" type="ORF">ACFQE5_20910</name>
</gene>
<keyword evidence="2" id="KW-1185">Reference proteome</keyword>
<dbReference type="EMBL" id="JBHSQW010000044">
    <property type="protein sequence ID" value="MFC5996673.1"/>
    <property type="molecule type" value="Genomic_DNA"/>
</dbReference>
<dbReference type="RefSeq" id="WP_379587458.1">
    <property type="nucleotide sequence ID" value="NZ_JBHSQW010000044.1"/>
</dbReference>
<proteinExistence type="predicted"/>
<name>A0ABW1J6Z0_9PSEU</name>
<evidence type="ECO:0008006" key="3">
    <source>
        <dbReference type="Google" id="ProtNLM"/>
    </source>
</evidence>
<sequence>MHLTRADRARIRALFPDGVAPRRALIELGVSASALTRSCRAGGPWQSPVRGVILLSAGELTPLQRIQVALAKCGDGAVLTGVTAARRHGVRRLPEDHRVYVLVPNQRQLGSDGFVVVSRTRRMPRPILRNGLPLAPLARGLADAAAHLNQLDAVRAMFADAVQRGLCTPTDLAAELAVQQRPRTALARMVLSEVADGVRSAAEAWARRLVIRSGLPAPAWNVAVHRRDGRLIGVADAWWDDVGLVWEIDSREWHLSPQEHDRDTRRQSGFAAEGIHVVHTRPGRLLRDRAAVLDELVRAHAQASRTPRPDVVTYLWRPSRPHPAT</sequence>
<organism evidence="1 2">
    <name type="scientific">Pseudonocardia hispaniensis</name>
    <dbReference type="NCBI Taxonomy" id="904933"/>
    <lineage>
        <taxon>Bacteria</taxon>
        <taxon>Bacillati</taxon>
        <taxon>Actinomycetota</taxon>
        <taxon>Actinomycetes</taxon>
        <taxon>Pseudonocardiales</taxon>
        <taxon>Pseudonocardiaceae</taxon>
        <taxon>Pseudonocardia</taxon>
    </lineage>
</organism>